<comment type="caution">
    <text evidence="1">The sequence shown here is derived from an EMBL/GenBank/DDBJ whole genome shotgun (WGS) entry which is preliminary data.</text>
</comment>
<name>A0A1Y2K1K8_9PROT</name>
<gene>
    <name evidence="1" type="ORF">MAIT1_05354</name>
</gene>
<evidence type="ECO:0000313" key="1">
    <source>
        <dbReference type="EMBL" id="OSM01893.1"/>
    </source>
</evidence>
<dbReference type="EMBL" id="LVJN01000020">
    <property type="protein sequence ID" value="OSM01893.1"/>
    <property type="molecule type" value="Genomic_DNA"/>
</dbReference>
<dbReference type="Proteomes" id="UP000194003">
    <property type="component" value="Unassembled WGS sequence"/>
</dbReference>
<reference evidence="1 2" key="1">
    <citation type="journal article" date="2016" name="BMC Genomics">
        <title>Combined genomic and structural analyses of a cultured magnetotactic bacterium reveals its niche adaptation to a dynamic environment.</title>
        <authorList>
            <person name="Araujo A.C."/>
            <person name="Morillo V."/>
            <person name="Cypriano J."/>
            <person name="Teixeira L.C."/>
            <person name="Leao P."/>
            <person name="Lyra S."/>
            <person name="Almeida L.G."/>
            <person name="Bazylinski D.A."/>
            <person name="Vasconcellos A.T."/>
            <person name="Abreu F."/>
            <person name="Lins U."/>
        </authorList>
    </citation>
    <scope>NUCLEOTIDE SEQUENCE [LARGE SCALE GENOMIC DNA]</scope>
    <source>
        <strain evidence="1 2">IT-1</strain>
    </source>
</reference>
<dbReference type="AlphaFoldDB" id="A0A1Y2K1K8"/>
<accession>A0A1Y2K1K8</accession>
<organism evidence="1 2">
    <name type="scientific">Magnetofaba australis IT-1</name>
    <dbReference type="NCBI Taxonomy" id="1434232"/>
    <lineage>
        <taxon>Bacteria</taxon>
        <taxon>Pseudomonadati</taxon>
        <taxon>Pseudomonadota</taxon>
        <taxon>Magnetococcia</taxon>
        <taxon>Magnetococcales</taxon>
        <taxon>Magnetococcaceae</taxon>
        <taxon>Magnetofaba</taxon>
    </lineage>
</organism>
<keyword evidence="2" id="KW-1185">Reference proteome</keyword>
<evidence type="ECO:0000313" key="2">
    <source>
        <dbReference type="Proteomes" id="UP000194003"/>
    </source>
</evidence>
<protein>
    <submittedName>
        <fullName evidence="1">Uncharacterized protein</fullName>
    </submittedName>
</protein>
<sequence>MSLSGEARSTLQPRMERALALLRGARLDALTLLEQTPVSHFLPEAWQPLWEEVINAAHQFDLLEAAQRLERLLETIEWGEESVATITQQEPGEAPLNADWRAQLALLRSMVAESDAASGDLINALLDALPSGGLRERLAQVAGCIGEYDMDSAAVELDALAEVYHF</sequence>
<proteinExistence type="predicted"/>
<dbReference type="STRING" id="1434232.MAIT1_05354"/>